<dbReference type="RefSeq" id="WP_147848391.1">
    <property type="nucleotide sequence ID" value="NZ_VDUZ01000020.1"/>
</dbReference>
<dbReference type="SMART" id="SM00347">
    <property type="entry name" value="HTH_MARR"/>
    <property type="match status" value="1"/>
</dbReference>
<organism evidence="2 3">
    <name type="scientific">Vineibacter terrae</name>
    <dbReference type="NCBI Taxonomy" id="2586908"/>
    <lineage>
        <taxon>Bacteria</taxon>
        <taxon>Pseudomonadati</taxon>
        <taxon>Pseudomonadota</taxon>
        <taxon>Alphaproteobacteria</taxon>
        <taxon>Hyphomicrobiales</taxon>
        <taxon>Vineibacter</taxon>
    </lineage>
</organism>
<dbReference type="InterPro" id="IPR039422">
    <property type="entry name" value="MarR/SlyA-like"/>
</dbReference>
<dbReference type="InterPro" id="IPR036388">
    <property type="entry name" value="WH-like_DNA-bd_sf"/>
</dbReference>
<dbReference type="Pfam" id="PF12802">
    <property type="entry name" value="MarR_2"/>
    <property type="match status" value="1"/>
</dbReference>
<accession>A0A5C8PKH6</accession>
<dbReference type="PROSITE" id="PS50995">
    <property type="entry name" value="HTH_MARR_2"/>
    <property type="match status" value="1"/>
</dbReference>
<dbReference type="EMBL" id="VDUZ01000020">
    <property type="protein sequence ID" value="TXL74144.1"/>
    <property type="molecule type" value="Genomic_DNA"/>
</dbReference>
<protein>
    <submittedName>
        <fullName evidence="2">Winged helix-turn-helix transcriptional regulator</fullName>
    </submittedName>
</protein>
<dbReference type="AlphaFoldDB" id="A0A5C8PKH6"/>
<dbReference type="InterPro" id="IPR036390">
    <property type="entry name" value="WH_DNA-bd_sf"/>
</dbReference>
<comment type="caution">
    <text evidence="2">The sequence shown here is derived from an EMBL/GenBank/DDBJ whole genome shotgun (WGS) entry which is preliminary data.</text>
</comment>
<dbReference type="GO" id="GO:0006950">
    <property type="term" value="P:response to stress"/>
    <property type="evidence" value="ECO:0007669"/>
    <property type="project" value="TreeGrafter"/>
</dbReference>
<sequence>MSDSRIDAARELQPSQCTLLRLRRTARRVTQIYDHHLAPLGLRVTQYSLLGRLMGQPPMAIGSFAEVMGMDRTTLTRNIRPLIRAGWVELVAGDDRRQRAITLTAEGKAMFRRAVPLWRQAEGTLRAAVGTDAVIELQHLLDHTIERVAAPI</sequence>
<feature type="domain" description="HTH marR-type" evidence="1">
    <location>
        <begin position="15"/>
        <end position="146"/>
    </location>
</feature>
<gene>
    <name evidence="2" type="ORF">FHP25_18250</name>
</gene>
<dbReference type="Proteomes" id="UP000321638">
    <property type="component" value="Unassembled WGS sequence"/>
</dbReference>
<evidence type="ECO:0000259" key="1">
    <source>
        <dbReference type="PROSITE" id="PS50995"/>
    </source>
</evidence>
<evidence type="ECO:0000313" key="2">
    <source>
        <dbReference type="EMBL" id="TXL74144.1"/>
    </source>
</evidence>
<keyword evidence="3" id="KW-1185">Reference proteome</keyword>
<reference evidence="2 3" key="1">
    <citation type="submission" date="2019-06" db="EMBL/GenBank/DDBJ databases">
        <title>New taxonomy in bacterial strain CC-CFT640, isolated from vineyard.</title>
        <authorList>
            <person name="Lin S.-Y."/>
            <person name="Tsai C.-F."/>
            <person name="Young C.-C."/>
        </authorList>
    </citation>
    <scope>NUCLEOTIDE SEQUENCE [LARGE SCALE GENOMIC DNA]</scope>
    <source>
        <strain evidence="2 3">CC-CFT640</strain>
    </source>
</reference>
<dbReference type="Gene3D" id="1.10.10.10">
    <property type="entry name" value="Winged helix-like DNA-binding domain superfamily/Winged helix DNA-binding domain"/>
    <property type="match status" value="1"/>
</dbReference>
<proteinExistence type="predicted"/>
<dbReference type="PANTHER" id="PTHR33164">
    <property type="entry name" value="TRANSCRIPTIONAL REGULATOR, MARR FAMILY"/>
    <property type="match status" value="1"/>
</dbReference>
<dbReference type="OrthoDB" id="7359569at2"/>
<name>A0A5C8PKH6_9HYPH</name>
<dbReference type="InterPro" id="IPR000835">
    <property type="entry name" value="HTH_MarR-typ"/>
</dbReference>
<dbReference type="PANTHER" id="PTHR33164:SF105">
    <property type="entry name" value="TRANSCRIPTIONAL REPRESSOR PROTEIN-RELATED"/>
    <property type="match status" value="1"/>
</dbReference>
<evidence type="ECO:0000313" key="3">
    <source>
        <dbReference type="Proteomes" id="UP000321638"/>
    </source>
</evidence>
<dbReference type="GO" id="GO:0003700">
    <property type="term" value="F:DNA-binding transcription factor activity"/>
    <property type="evidence" value="ECO:0007669"/>
    <property type="project" value="InterPro"/>
</dbReference>
<dbReference type="SUPFAM" id="SSF46785">
    <property type="entry name" value="Winged helix' DNA-binding domain"/>
    <property type="match status" value="1"/>
</dbReference>